<dbReference type="Proteomes" id="UP000027341">
    <property type="component" value="Unassembled WGS sequence"/>
</dbReference>
<keyword evidence="1" id="KW-0732">Signal</keyword>
<comment type="caution">
    <text evidence="2">The sequence shown here is derived from an EMBL/GenBank/DDBJ whole genome shotgun (WGS) entry which is preliminary data.</text>
</comment>
<dbReference type="STRING" id="28885.EI16_12565"/>
<gene>
    <name evidence="2" type="ORF">EI16_12565</name>
</gene>
<dbReference type="InterPro" id="IPR010927">
    <property type="entry name" value="T4SS_TraH"/>
</dbReference>
<keyword evidence="3" id="KW-1185">Reference proteome</keyword>
<dbReference type="RefSeq" id="WP_051623302.1">
    <property type="nucleotide sequence ID" value="NZ_JMIU01000002.1"/>
</dbReference>
<dbReference type="Pfam" id="PF06122">
    <property type="entry name" value="TraH"/>
    <property type="match status" value="1"/>
</dbReference>
<sequence length="479" mass="52194">MFKNKLKLSIAGVILSSSFSAQAGLSDMQSFFNDIGVYGNAQAPSAFQGQTRNYLTGGSLNIRVPNKNYQLATFDPPRLGVGACGSIDAYAGAFSFLNSDQLVQMLQNIGNNAAGAVFSLALESVSPELNAVMKYFQDLASKINSRNINSCHVATGIVTAAKDGKLDGYMKTSLHQFGQDFGGLGDDWQAMTDSFKQSGKEKQALDAAKTSSSLSADEKMWLEPGNLLWKALGRLTVDGTGFSDDEKLLIQSLVGTVIIKSKQINGKEKQTADVIEPLIDPNKSISLFMGDSDSSSVSVPVYDCSDLTNCDTVTLGSTIKTVTPMKYIVHQRIKTLSDKVMNRTGGITAADYQIVNISYLPVWTMIENEYRTDGILGTLNNSEDVIATSYLRALLDRVFNEVHRSLRAFKANNSNPGITSAIKEYESNIDNARRAVSNAAADQYKKFETYMAAKKALELETTRVQEQTAEKLNNINARR</sequence>
<evidence type="ECO:0000256" key="1">
    <source>
        <dbReference type="SAM" id="SignalP"/>
    </source>
</evidence>
<evidence type="ECO:0000313" key="3">
    <source>
        <dbReference type="Proteomes" id="UP000027341"/>
    </source>
</evidence>
<feature type="chain" id="PRO_5001632395" description="Conjugal transfer protein TraH" evidence="1">
    <location>
        <begin position="24"/>
        <end position="479"/>
    </location>
</feature>
<protein>
    <recommendedName>
        <fullName evidence="4">Conjugal transfer protein TraH</fullName>
    </recommendedName>
</protein>
<proteinExistence type="predicted"/>
<organism evidence="2 3">
    <name type="scientific">Hydrogenovibrio marinus</name>
    <dbReference type="NCBI Taxonomy" id="28885"/>
    <lineage>
        <taxon>Bacteria</taxon>
        <taxon>Pseudomonadati</taxon>
        <taxon>Pseudomonadota</taxon>
        <taxon>Gammaproteobacteria</taxon>
        <taxon>Thiotrichales</taxon>
        <taxon>Piscirickettsiaceae</taxon>
        <taxon>Hydrogenovibrio</taxon>
    </lineage>
</organism>
<evidence type="ECO:0008006" key="4">
    <source>
        <dbReference type="Google" id="ProtNLM"/>
    </source>
</evidence>
<name>A0A066ZML6_HYDMR</name>
<dbReference type="EMBL" id="JMIU01000002">
    <property type="protein sequence ID" value="KDN94722.1"/>
    <property type="molecule type" value="Genomic_DNA"/>
</dbReference>
<accession>A0A066ZML6</accession>
<feature type="signal peptide" evidence="1">
    <location>
        <begin position="1"/>
        <end position="23"/>
    </location>
</feature>
<evidence type="ECO:0000313" key="2">
    <source>
        <dbReference type="EMBL" id="KDN94722.1"/>
    </source>
</evidence>
<reference evidence="2 3" key="1">
    <citation type="submission" date="2014-04" db="EMBL/GenBank/DDBJ databases">
        <title>Draft genome sequence of Hydrogenovibrio marinus MH-110, a model organism for aerobic H2 metabolism.</title>
        <authorList>
            <person name="Cha H.J."/>
            <person name="Jo B.H."/>
            <person name="Hwang B.H."/>
        </authorList>
    </citation>
    <scope>NUCLEOTIDE SEQUENCE [LARGE SCALE GENOMIC DNA]</scope>
    <source>
        <strain evidence="2 3">MH-110</strain>
    </source>
</reference>
<dbReference type="AlphaFoldDB" id="A0A066ZML6"/>